<organism evidence="2 3">
    <name type="scientific">Hibiscus trionum</name>
    <name type="common">Flower of an hour</name>
    <dbReference type="NCBI Taxonomy" id="183268"/>
    <lineage>
        <taxon>Eukaryota</taxon>
        <taxon>Viridiplantae</taxon>
        <taxon>Streptophyta</taxon>
        <taxon>Embryophyta</taxon>
        <taxon>Tracheophyta</taxon>
        <taxon>Spermatophyta</taxon>
        <taxon>Magnoliopsida</taxon>
        <taxon>eudicotyledons</taxon>
        <taxon>Gunneridae</taxon>
        <taxon>Pentapetalae</taxon>
        <taxon>rosids</taxon>
        <taxon>malvids</taxon>
        <taxon>Malvales</taxon>
        <taxon>Malvaceae</taxon>
        <taxon>Malvoideae</taxon>
        <taxon>Hibiscus</taxon>
    </lineage>
</organism>
<dbReference type="Proteomes" id="UP001165190">
    <property type="component" value="Unassembled WGS sequence"/>
</dbReference>
<dbReference type="AlphaFoldDB" id="A0A9W7M0W7"/>
<gene>
    <name evidence="2" type="ORF">HRI_002204500</name>
</gene>
<accession>A0A9W7M0W7</accession>
<dbReference type="OrthoDB" id="1002438at2759"/>
<sequence length="208" mass="23998">MSLLLEILLRANGDVRGFEYFDDALVVEILRRVPADQLWSSCRRVCTRWKAIISSSDFVQAHLQQSPSTFFVFNLNQRRISRLEPKNIDFFFPRDDANSKASSVTKMVFNGPLVKRWQHQMRGQAVLPVSSCNGLVLFKSCYDFSDEFYVGNPITGELVTGKHLGRDGRLCGFFYHSSTREYKLLYYHWTGYTATGLQLPQFCQRKTA</sequence>
<dbReference type="InterPro" id="IPR036047">
    <property type="entry name" value="F-box-like_dom_sf"/>
</dbReference>
<evidence type="ECO:0000313" key="2">
    <source>
        <dbReference type="EMBL" id="GMI85352.1"/>
    </source>
</evidence>
<dbReference type="Gene3D" id="1.20.1280.50">
    <property type="match status" value="1"/>
</dbReference>
<feature type="domain" description="F-box" evidence="1">
    <location>
        <begin position="24"/>
        <end position="58"/>
    </location>
</feature>
<dbReference type="InterPro" id="IPR001810">
    <property type="entry name" value="F-box_dom"/>
</dbReference>
<dbReference type="PANTHER" id="PTHR31672:SF13">
    <property type="entry name" value="F-BOX PROTEIN CPR30-LIKE"/>
    <property type="match status" value="1"/>
</dbReference>
<evidence type="ECO:0000313" key="3">
    <source>
        <dbReference type="Proteomes" id="UP001165190"/>
    </source>
</evidence>
<dbReference type="PANTHER" id="PTHR31672">
    <property type="entry name" value="BNACNNG10540D PROTEIN"/>
    <property type="match status" value="1"/>
</dbReference>
<dbReference type="Pfam" id="PF00646">
    <property type="entry name" value="F-box"/>
    <property type="match status" value="1"/>
</dbReference>
<comment type="caution">
    <text evidence="2">The sequence shown here is derived from an EMBL/GenBank/DDBJ whole genome shotgun (WGS) entry which is preliminary data.</text>
</comment>
<name>A0A9W7M0W7_HIBTR</name>
<dbReference type="EMBL" id="BSYR01000020">
    <property type="protein sequence ID" value="GMI85352.1"/>
    <property type="molecule type" value="Genomic_DNA"/>
</dbReference>
<dbReference type="SUPFAM" id="SSF81383">
    <property type="entry name" value="F-box domain"/>
    <property type="match status" value="1"/>
</dbReference>
<reference evidence="2" key="1">
    <citation type="submission" date="2023-05" db="EMBL/GenBank/DDBJ databases">
        <title>Genome and transcriptome analyses reveal genes involved in the formation of fine ridges on petal epidermal cells in Hibiscus trionum.</title>
        <authorList>
            <person name="Koshimizu S."/>
            <person name="Masuda S."/>
            <person name="Ishii T."/>
            <person name="Shirasu K."/>
            <person name="Hoshino A."/>
            <person name="Arita M."/>
        </authorList>
    </citation>
    <scope>NUCLEOTIDE SEQUENCE</scope>
    <source>
        <strain evidence="2">Hamamatsu line</strain>
    </source>
</reference>
<dbReference type="InterPro" id="IPR050796">
    <property type="entry name" value="SCF_F-box_component"/>
</dbReference>
<protein>
    <recommendedName>
        <fullName evidence="1">F-box domain-containing protein</fullName>
    </recommendedName>
</protein>
<evidence type="ECO:0000259" key="1">
    <source>
        <dbReference type="Pfam" id="PF00646"/>
    </source>
</evidence>
<proteinExistence type="predicted"/>
<keyword evidence="3" id="KW-1185">Reference proteome</keyword>